<evidence type="ECO:0000313" key="1">
    <source>
        <dbReference type="EMBL" id="KAK9702927.1"/>
    </source>
</evidence>
<comment type="caution">
    <text evidence="1">The sequence shown here is derived from an EMBL/GenBank/DDBJ whole genome shotgun (WGS) entry which is preliminary data.</text>
</comment>
<proteinExistence type="predicted"/>
<accession>A0ABR2VUM6</accession>
<reference evidence="1 2" key="1">
    <citation type="submission" date="2023-04" db="EMBL/GenBank/DDBJ databases">
        <title>Genome of Basidiobolus ranarum AG-B5.</title>
        <authorList>
            <person name="Stajich J.E."/>
            <person name="Carter-House D."/>
            <person name="Gryganskyi A."/>
        </authorList>
    </citation>
    <scope>NUCLEOTIDE SEQUENCE [LARGE SCALE GENOMIC DNA]</scope>
    <source>
        <strain evidence="1 2">AG-B5</strain>
    </source>
</reference>
<protein>
    <submittedName>
        <fullName evidence="1">Polynucleotide 5'-hydroxyl-kinase grc3</fullName>
    </submittedName>
</protein>
<keyword evidence="2" id="KW-1185">Reference proteome</keyword>
<evidence type="ECO:0000313" key="2">
    <source>
        <dbReference type="Proteomes" id="UP001479436"/>
    </source>
</evidence>
<name>A0ABR2VUM6_9FUNG</name>
<gene>
    <name evidence="1" type="primary">GRC3_1</name>
    <name evidence="1" type="ORF">K7432_010991</name>
</gene>
<sequence>MVAPAYSTDAPDPTQYACHGLAILRSISPQDQEFHFITPLPGVFLESAVTGIVKGNLDLPVWPMIEGDVLNHVMGRREGGFEKVDSEIQVPYLTYEANEGVGNAVRKVRRNVMRRRLNNEGV</sequence>
<organism evidence="1 2">
    <name type="scientific">Basidiobolus ranarum</name>
    <dbReference type="NCBI Taxonomy" id="34480"/>
    <lineage>
        <taxon>Eukaryota</taxon>
        <taxon>Fungi</taxon>
        <taxon>Fungi incertae sedis</taxon>
        <taxon>Zoopagomycota</taxon>
        <taxon>Entomophthoromycotina</taxon>
        <taxon>Basidiobolomycetes</taxon>
        <taxon>Basidiobolales</taxon>
        <taxon>Basidiobolaceae</taxon>
        <taxon>Basidiobolus</taxon>
    </lineage>
</organism>
<dbReference type="EMBL" id="JASJQH010007681">
    <property type="protein sequence ID" value="KAK9702927.1"/>
    <property type="molecule type" value="Genomic_DNA"/>
</dbReference>
<dbReference type="Proteomes" id="UP001479436">
    <property type="component" value="Unassembled WGS sequence"/>
</dbReference>